<keyword evidence="1" id="KW-0812">Transmembrane</keyword>
<gene>
    <name evidence="2" type="ordered locus">XF_0263</name>
</gene>
<dbReference type="RefSeq" id="WP_010892803.1">
    <property type="nucleotide sequence ID" value="NC_002488.3"/>
</dbReference>
<proteinExistence type="predicted"/>
<protein>
    <submittedName>
        <fullName evidence="2">Colicin V</fullName>
    </submittedName>
</protein>
<evidence type="ECO:0000256" key="1">
    <source>
        <dbReference type="SAM" id="Phobius"/>
    </source>
</evidence>
<evidence type="ECO:0000313" key="3">
    <source>
        <dbReference type="Proteomes" id="UP000000812"/>
    </source>
</evidence>
<evidence type="ECO:0000313" key="2">
    <source>
        <dbReference type="EMBL" id="AAF83076.1"/>
    </source>
</evidence>
<dbReference type="EMBL" id="AE003849">
    <property type="protein sequence ID" value="AAF83076.1"/>
    <property type="molecule type" value="Genomic_DNA"/>
</dbReference>
<organism evidence="2 3">
    <name type="scientific">Xylella fastidiosa (strain 9a5c)</name>
    <dbReference type="NCBI Taxonomy" id="160492"/>
    <lineage>
        <taxon>Bacteria</taxon>
        <taxon>Pseudomonadati</taxon>
        <taxon>Pseudomonadota</taxon>
        <taxon>Gammaproteobacteria</taxon>
        <taxon>Lysobacterales</taxon>
        <taxon>Lysobacteraceae</taxon>
        <taxon>Xylella</taxon>
    </lineage>
</organism>
<dbReference type="STRING" id="160492.XF_0263"/>
<dbReference type="HOGENOM" id="CLU_147938_1_0_6"/>
<keyword evidence="1" id="KW-1133">Transmembrane helix</keyword>
<accession>Q9PGN5</accession>
<reference evidence="2 3" key="1">
    <citation type="journal article" date="2000" name="Nature">
        <title>The genome sequence of the plant pathogen Xylella fastidiosa.</title>
        <authorList>
            <person name="Simpson A.J."/>
            <person name="Reinach F.C."/>
            <person name="Arruda P."/>
            <person name="Abreu F.A."/>
            <person name="Acencio M."/>
            <person name="Alvarenga R."/>
            <person name="Alves L.M."/>
            <person name="Araya J.E."/>
            <person name="Baia G.S."/>
            <person name="Baptista C.S."/>
            <person name="Barros M.H."/>
            <person name="Bonaccorsi E.D."/>
            <person name="Bordin S."/>
            <person name="Bove J.M."/>
            <person name="Briones M.R."/>
            <person name="Bueno M.R."/>
            <person name="Camargo A.A."/>
            <person name="Camargo L.E."/>
            <person name="Carraro D.M."/>
            <person name="Carrer H."/>
            <person name="Colauto N.B."/>
            <person name="Colombo C."/>
            <person name="Costa F.F."/>
            <person name="Costa M.C."/>
            <person name="Costa-Neto C.M."/>
            <person name="Coutinho L.L."/>
            <person name="Cristofani M."/>
            <person name="Dias-Neto E."/>
            <person name="Docena C."/>
            <person name="El-Dorry H."/>
            <person name="Facincani A.P."/>
            <person name="Ferreira A.J."/>
            <person name="Ferreira V.C."/>
            <person name="Ferro J.A."/>
            <person name="Fraga J.S."/>
            <person name="Franca S.C."/>
            <person name="Franco M.C."/>
            <person name="Frohme M."/>
            <person name="Furlan L.R."/>
            <person name="Garnier M."/>
            <person name="Goldman G.H."/>
            <person name="Goldman M.H."/>
            <person name="Gomes S.L."/>
            <person name="Gruber A."/>
            <person name="Ho P.L."/>
            <person name="Hoheisel J.D."/>
            <person name="Junqueira M.L."/>
            <person name="Kemper E.L."/>
            <person name="Kitajima J.P."/>
            <person name="Krieger J.E."/>
            <person name="Kuramae E.E."/>
            <person name="Laigret F."/>
            <person name="Lambais M.R."/>
            <person name="Leite L.C."/>
            <person name="Lemos E.G."/>
            <person name="Lemos M.V."/>
            <person name="Lopes S.A."/>
            <person name="Lopes C.R."/>
            <person name="Machado J.A."/>
            <person name="Machado M.A."/>
            <person name="Madeira A.M."/>
            <person name="Madeira H.M."/>
            <person name="Marino C.L."/>
            <person name="Marques M.V."/>
            <person name="Martins E.A."/>
            <person name="Martins E.M."/>
            <person name="Matsukuma A.Y."/>
            <person name="Menck C.F."/>
            <person name="Miracca E.C."/>
            <person name="Miyaki C.Y."/>
            <person name="Monteriro-Vitorello C.B."/>
            <person name="Moon D.H."/>
            <person name="Nagai M.A."/>
            <person name="Nascimento A.L."/>
            <person name="Netto L.E."/>
            <person name="Nhani A.Jr."/>
            <person name="Nobrega F.G."/>
            <person name="Nunes L.R."/>
            <person name="Oliveira M.A."/>
            <person name="de Oliveira M.C."/>
            <person name="de Oliveira R.C."/>
            <person name="Palmieri D.A."/>
            <person name="Paris A."/>
            <person name="Peixoto B.R."/>
            <person name="Pereira G.A."/>
            <person name="Pereira H.A.Jr."/>
            <person name="Pesquero J.B."/>
            <person name="Quaggio R.B."/>
            <person name="Roberto P.G."/>
            <person name="Rodrigues V."/>
            <person name="de M Rosa A.J."/>
            <person name="de Rosa V.E.Jr."/>
            <person name="de Sa R.G."/>
            <person name="Santelli R.V."/>
            <person name="Sawasaki H.E."/>
            <person name="da Silva A.C."/>
            <person name="da Silva A.M."/>
            <person name="da Silva F.R."/>
            <person name="da Silva W.A.Jr."/>
            <person name="da Silveira J.F."/>
            <person name="Silvestri M.L."/>
            <person name="Siqueira W.J."/>
            <person name="de Souza A.A."/>
            <person name="de Souza A.P."/>
            <person name="Terenzi M.F."/>
            <person name="Truffi D."/>
            <person name="Tsai S.M."/>
            <person name="Tsuhako M.H."/>
            <person name="Vallada H."/>
            <person name="Van Sluys M.A."/>
            <person name="Verjovski-Almeida S."/>
            <person name="Vettore A.L."/>
            <person name="Zago M.A."/>
            <person name="Zatz M."/>
            <person name="Meidanis J."/>
            <person name="Setubal J.C."/>
        </authorList>
    </citation>
    <scope>NUCLEOTIDE SEQUENCE [LARGE SCALE GENOMIC DNA]</scope>
    <source>
        <strain evidence="2 3">9a5c</strain>
    </source>
</reference>
<keyword evidence="1" id="KW-0472">Membrane</keyword>
<dbReference type="PIR" id="B82829">
    <property type="entry name" value="B82829"/>
</dbReference>
<dbReference type="AlphaFoldDB" id="Q9PGN5"/>
<dbReference type="Proteomes" id="UP000000812">
    <property type="component" value="Chromosome"/>
</dbReference>
<name>Q9PGN5_XYLFA</name>
<sequence>MRELTSIEMNNVSGGDLATRIEASIVFGVSAFFAGSIWGGTRGGDGGGILGVGSIAQGVGMVYGGIVGGIGGLIAGFVLDKNVTYNYAVGFYNSLFNGTFTK</sequence>
<dbReference type="KEGG" id="xfa:XF_0263"/>
<feature type="transmembrane region" description="Helical" evidence="1">
    <location>
        <begin position="60"/>
        <end position="79"/>
    </location>
</feature>
<feature type="transmembrane region" description="Helical" evidence="1">
    <location>
        <begin position="21"/>
        <end position="40"/>
    </location>
</feature>
<dbReference type="PATRIC" id="fig|160492.11.peg.279"/>